<dbReference type="GO" id="GO:0004311">
    <property type="term" value="F:geranylgeranyl diphosphate synthase activity"/>
    <property type="evidence" value="ECO:0007669"/>
    <property type="project" value="InterPro"/>
</dbReference>
<sequence>MNLNIMARKNPSSLLTSTKKKYDQLAKLCSKNITRTYSTSFSLGIQFIDQALRQPIHNIYGFVRIADEIVDSFGDYDRSLLLAEFKHDCFKAIDRGISTNPALHAFQDTVNTYSIDHELIHLFLASMEMDLSPVKFGQTQYQEYILGSAQVVGLMCLHVFVKGDKMAYERLKFPAMQLGSAFQKVNFLRDLGADYLHLGRSYFPSIDPSQFSASDKLNIEKEISAEFSQALSGIRQLPKSSGKGVYLAYTYYQQLFRKIQKRNPNQVLSNRSRISNWAKLGFMMKAQLRYALNKL</sequence>
<reference evidence="3" key="1">
    <citation type="submission" date="2016-10" db="EMBL/GenBank/DDBJ databases">
        <authorList>
            <person name="Varghese N."/>
            <person name="Submissions S."/>
        </authorList>
    </citation>
    <scope>NUCLEOTIDE SEQUENCE [LARGE SCALE GENOMIC DNA]</scope>
    <source>
        <strain evidence="3">DSM 18610</strain>
    </source>
</reference>
<name>A0A1H9P5Q3_9SPHI</name>
<dbReference type="EMBL" id="FOGG01000009">
    <property type="protein sequence ID" value="SER43215.1"/>
    <property type="molecule type" value="Genomic_DNA"/>
</dbReference>
<evidence type="ECO:0000256" key="1">
    <source>
        <dbReference type="ARBA" id="ARBA00022679"/>
    </source>
</evidence>
<dbReference type="GO" id="GO:0016117">
    <property type="term" value="P:carotenoid biosynthetic process"/>
    <property type="evidence" value="ECO:0007669"/>
    <property type="project" value="UniProtKB-ARBA"/>
</dbReference>
<evidence type="ECO:0000313" key="3">
    <source>
        <dbReference type="Proteomes" id="UP000199572"/>
    </source>
</evidence>
<dbReference type="STRING" id="390241.SAMN04488023_10933"/>
<gene>
    <name evidence="2" type="ORF">SAMN04488023_10933</name>
</gene>
<dbReference type="SFLD" id="SFLDG01018">
    <property type="entry name" value="Squalene/Phytoene_Synthase_Lik"/>
    <property type="match status" value="1"/>
</dbReference>
<evidence type="ECO:0000313" key="2">
    <source>
        <dbReference type="EMBL" id="SER43215.1"/>
    </source>
</evidence>
<protein>
    <submittedName>
        <fullName evidence="2">Phytoene/squalene synthetase</fullName>
    </submittedName>
</protein>
<keyword evidence="3" id="KW-1185">Reference proteome</keyword>
<dbReference type="Proteomes" id="UP000199572">
    <property type="component" value="Unassembled WGS sequence"/>
</dbReference>
<dbReference type="SUPFAM" id="SSF48576">
    <property type="entry name" value="Terpenoid synthases"/>
    <property type="match status" value="1"/>
</dbReference>
<dbReference type="InterPro" id="IPR044843">
    <property type="entry name" value="Trans_IPPS_bact-type"/>
</dbReference>
<dbReference type="SFLD" id="SFLDS00005">
    <property type="entry name" value="Isoprenoid_Synthase_Type_I"/>
    <property type="match status" value="1"/>
</dbReference>
<dbReference type="InterPro" id="IPR008949">
    <property type="entry name" value="Isoprenoid_synthase_dom_sf"/>
</dbReference>
<dbReference type="PROSITE" id="PS01045">
    <property type="entry name" value="SQUALEN_PHYTOEN_SYN_2"/>
    <property type="match status" value="1"/>
</dbReference>
<dbReference type="CDD" id="cd00683">
    <property type="entry name" value="Trans_IPPS_HH"/>
    <property type="match status" value="1"/>
</dbReference>
<proteinExistence type="predicted"/>
<dbReference type="SFLD" id="SFLDG01212">
    <property type="entry name" value="Phytoene_synthase_like"/>
    <property type="match status" value="1"/>
</dbReference>
<dbReference type="InterPro" id="IPR002060">
    <property type="entry name" value="Squ/phyt_synthse"/>
</dbReference>
<dbReference type="AlphaFoldDB" id="A0A1H9P5Q3"/>
<dbReference type="Pfam" id="PF00494">
    <property type="entry name" value="SQS_PSY"/>
    <property type="match status" value="1"/>
</dbReference>
<organism evidence="2 3">
    <name type="scientific">Pedobacter rhizosphaerae</name>
    <dbReference type="NCBI Taxonomy" id="390241"/>
    <lineage>
        <taxon>Bacteria</taxon>
        <taxon>Pseudomonadati</taxon>
        <taxon>Bacteroidota</taxon>
        <taxon>Sphingobacteriia</taxon>
        <taxon>Sphingobacteriales</taxon>
        <taxon>Sphingobacteriaceae</taxon>
        <taxon>Pedobacter</taxon>
    </lineage>
</organism>
<dbReference type="GO" id="GO:0051996">
    <property type="term" value="F:squalene synthase [NAD(P)H] activity"/>
    <property type="evidence" value="ECO:0007669"/>
    <property type="project" value="InterPro"/>
</dbReference>
<dbReference type="InterPro" id="IPR019845">
    <property type="entry name" value="Squalene/phytoene_synthase_CS"/>
</dbReference>
<keyword evidence="1" id="KW-0808">Transferase</keyword>
<dbReference type="Gene3D" id="1.10.600.10">
    <property type="entry name" value="Farnesyl Diphosphate Synthase"/>
    <property type="match status" value="1"/>
</dbReference>
<dbReference type="InterPro" id="IPR033904">
    <property type="entry name" value="Trans_IPPS_HH"/>
</dbReference>
<dbReference type="PANTHER" id="PTHR31480">
    <property type="entry name" value="BIFUNCTIONAL LYCOPENE CYCLASE/PHYTOENE SYNTHASE"/>
    <property type="match status" value="1"/>
</dbReference>
<accession>A0A1H9P5Q3</accession>
<dbReference type="RefSeq" id="WP_245738621.1">
    <property type="nucleotide sequence ID" value="NZ_FOGG01000009.1"/>
</dbReference>